<protein>
    <recommendedName>
        <fullName evidence="1">Abortive infection protein-like C-terminal domain-containing protein</fullName>
    </recommendedName>
</protein>
<name>A0A109HIX2_XANCT</name>
<dbReference type="AlphaFoldDB" id="A0A109HIX2"/>
<evidence type="ECO:0000313" key="2">
    <source>
        <dbReference type="EMBL" id="KWV12924.1"/>
    </source>
</evidence>
<dbReference type="InterPro" id="IPR026001">
    <property type="entry name" value="Abi-like_C"/>
</dbReference>
<dbReference type="Pfam" id="PF14355">
    <property type="entry name" value="Abi_C"/>
    <property type="match status" value="1"/>
</dbReference>
<dbReference type="OrthoDB" id="2339338at2"/>
<feature type="domain" description="Abortive infection protein-like C-terminal" evidence="1">
    <location>
        <begin position="175"/>
        <end position="244"/>
    </location>
</feature>
<accession>A0A109HIX2</accession>
<evidence type="ECO:0000313" key="3">
    <source>
        <dbReference type="Proteomes" id="UP000055854"/>
    </source>
</evidence>
<reference evidence="2 3" key="1">
    <citation type="submission" date="2015-11" db="EMBL/GenBank/DDBJ databases">
        <title>Long Read and Single Molecule DNA Sequencing Simplifies Genome Assembly and TAL Effector Gene Analysis of Xanthomonas translucens.</title>
        <authorList>
            <person name="Peng Z."/>
            <person name="Hu Y."/>
            <person name="Xie J."/>
            <person name="Potnis N."/>
            <person name="Akhunova A."/>
            <person name="Jones J."/>
            <person name="Liu Z."/>
            <person name="White F."/>
            <person name="Liu S."/>
        </authorList>
    </citation>
    <scope>NUCLEOTIDE SEQUENCE [LARGE SCALE GENOMIC DNA]</scope>
    <source>
        <strain evidence="2 3">B1</strain>
    </source>
</reference>
<proteinExistence type="predicted"/>
<sequence length="249" mass="27465">MGELRSTEIHWVVSSYIGVEGGYLGDFTYRTHKEFYSAYCDVDLDPEAFPGNTTRERFIAVLTAAPALTQAAILRGIARKYPPGTEHQRTTSAYQKLRALAKRCADGLSVEAVSPQISSELLQRALTDASTLMGTSGPTHAVDRVHTAMHAYLKAVCRAQGIEIPPNATITNLFKLLRQEHPRLHDLGPQPDTMTKVLSSLSNVMDCLNPARNNASLAHANDELLERDEACLVINSARTIFQYLDAKLR</sequence>
<dbReference type="Proteomes" id="UP000055854">
    <property type="component" value="Unassembled WGS sequence"/>
</dbReference>
<dbReference type="EMBL" id="LNTA01000177">
    <property type="protein sequence ID" value="KWV12924.1"/>
    <property type="molecule type" value="Genomic_DNA"/>
</dbReference>
<organism evidence="2 3">
    <name type="scientific">Xanthomonas campestris pv. translucens</name>
    <dbReference type="NCBI Taxonomy" id="343"/>
    <lineage>
        <taxon>Bacteria</taxon>
        <taxon>Pseudomonadati</taxon>
        <taxon>Pseudomonadota</taxon>
        <taxon>Gammaproteobacteria</taxon>
        <taxon>Lysobacterales</taxon>
        <taxon>Lysobacteraceae</taxon>
        <taxon>Xanthomonas</taxon>
        <taxon>Xanthomonas translucens group</taxon>
    </lineage>
</organism>
<gene>
    <name evidence="2" type="ORF">ATB53_04750</name>
</gene>
<comment type="caution">
    <text evidence="2">The sequence shown here is derived from an EMBL/GenBank/DDBJ whole genome shotgun (WGS) entry which is preliminary data.</text>
</comment>
<evidence type="ECO:0000259" key="1">
    <source>
        <dbReference type="Pfam" id="PF14355"/>
    </source>
</evidence>